<dbReference type="NCBIfam" id="NF004855">
    <property type="entry name" value="PRK06208.1"/>
    <property type="match status" value="1"/>
</dbReference>
<evidence type="ECO:0000313" key="3">
    <source>
        <dbReference type="EMBL" id="TKA44033.1"/>
    </source>
</evidence>
<dbReference type="InterPro" id="IPR036409">
    <property type="entry name" value="Aldolase_II/adducin_N_sf"/>
</dbReference>
<comment type="caution">
    <text evidence="3">The sequence shown here is derived from an EMBL/GenBank/DDBJ whole genome shotgun (WGS) entry which is preliminary data.</text>
</comment>
<proteinExistence type="predicted"/>
<protein>
    <recommendedName>
        <fullName evidence="2">Class II aldolase/adducin N-terminal domain-containing protein</fullName>
    </recommendedName>
</protein>
<feature type="domain" description="Class II aldolase/adducin N-terminal" evidence="2">
    <location>
        <begin position="66"/>
        <end position="250"/>
    </location>
</feature>
<dbReference type="InterPro" id="IPR001303">
    <property type="entry name" value="Aldolase_II/adducin_N"/>
</dbReference>
<dbReference type="Gene3D" id="3.40.225.10">
    <property type="entry name" value="Class II aldolase/adducin N-terminal domain"/>
    <property type="match status" value="1"/>
</dbReference>
<dbReference type="STRING" id="329885.A0A4U0V668"/>
<organism evidence="3 4">
    <name type="scientific">Friedmanniomyces endolithicus</name>
    <dbReference type="NCBI Taxonomy" id="329885"/>
    <lineage>
        <taxon>Eukaryota</taxon>
        <taxon>Fungi</taxon>
        <taxon>Dikarya</taxon>
        <taxon>Ascomycota</taxon>
        <taxon>Pezizomycotina</taxon>
        <taxon>Dothideomycetes</taxon>
        <taxon>Dothideomycetidae</taxon>
        <taxon>Mycosphaerellales</taxon>
        <taxon>Teratosphaeriaceae</taxon>
        <taxon>Friedmanniomyces</taxon>
    </lineage>
</organism>
<evidence type="ECO:0000259" key="2">
    <source>
        <dbReference type="SMART" id="SM01007"/>
    </source>
</evidence>
<dbReference type="EMBL" id="NAJP01000016">
    <property type="protein sequence ID" value="TKA44033.1"/>
    <property type="molecule type" value="Genomic_DNA"/>
</dbReference>
<dbReference type="OrthoDB" id="3238794at2759"/>
<accession>A0A4U0V668</accession>
<dbReference type="Pfam" id="PF00596">
    <property type="entry name" value="Aldolase_II"/>
    <property type="match status" value="1"/>
</dbReference>
<evidence type="ECO:0000313" key="4">
    <source>
        <dbReference type="Proteomes" id="UP000310066"/>
    </source>
</evidence>
<feature type="compositionally biased region" description="Polar residues" evidence="1">
    <location>
        <begin position="1"/>
        <end position="17"/>
    </location>
</feature>
<dbReference type="InterPro" id="IPR051017">
    <property type="entry name" value="Aldolase-II_Adducin_sf"/>
</dbReference>
<dbReference type="GO" id="GO:0051015">
    <property type="term" value="F:actin filament binding"/>
    <property type="evidence" value="ECO:0007669"/>
    <property type="project" value="TreeGrafter"/>
</dbReference>
<dbReference type="SMART" id="SM01007">
    <property type="entry name" value="Aldolase_II"/>
    <property type="match status" value="1"/>
</dbReference>
<gene>
    <name evidence="3" type="ORF">B0A54_04799</name>
</gene>
<dbReference type="PANTHER" id="PTHR10672">
    <property type="entry name" value="ADDUCIN"/>
    <property type="match status" value="1"/>
</dbReference>
<sequence>MAPSAISPSTQETQPTPMSKPALPRSSNNEIQKKQKTPLEMISQGVSLPGIPTHPTFALHRQWMLEHMAIAFRVFARKGYTEGMSGHISVRDPENHHAFWTNPLGRHFGLLKASDMILVDYDGKAIGGNMSRPANAAGFLIHSAVHKARPDVTAACHTHSPAGKAWSTFARPLEMLNQDVTYFYGSAQAVYPDFGGVVFTAEEGERLAAALGSQGKGMILRNHGLLTVGSTVDEAAYLYTLMERSCEVQLLVEAAAANGVEKVFVPEESARYTFEMASDPEALYWEFQPDLEWEEHCSGGAHRL</sequence>
<dbReference type="AlphaFoldDB" id="A0A4U0V668"/>
<dbReference type="PANTHER" id="PTHR10672:SF25">
    <property type="entry name" value="MEIOTICALLY UP-REGULATED GENE 14 PROTEIN"/>
    <property type="match status" value="1"/>
</dbReference>
<name>A0A4U0V668_9PEZI</name>
<dbReference type="SUPFAM" id="SSF53639">
    <property type="entry name" value="AraD/HMP-PK domain-like"/>
    <property type="match status" value="1"/>
</dbReference>
<reference evidence="3 4" key="1">
    <citation type="submission" date="2017-03" db="EMBL/GenBank/DDBJ databases">
        <title>Genomes of endolithic fungi from Antarctica.</title>
        <authorList>
            <person name="Coleine C."/>
            <person name="Masonjones S."/>
            <person name="Stajich J.E."/>
        </authorList>
    </citation>
    <scope>NUCLEOTIDE SEQUENCE [LARGE SCALE GENOMIC DNA]</scope>
    <source>
        <strain evidence="3 4">CCFEE 5311</strain>
    </source>
</reference>
<dbReference type="Proteomes" id="UP000310066">
    <property type="component" value="Unassembled WGS sequence"/>
</dbReference>
<dbReference type="FunFam" id="3.40.225.10:FF:000009">
    <property type="entry name" value="Class II aldolase/adducin N-terminal"/>
    <property type="match status" value="1"/>
</dbReference>
<dbReference type="GO" id="GO:0005856">
    <property type="term" value="C:cytoskeleton"/>
    <property type="evidence" value="ECO:0007669"/>
    <property type="project" value="TreeGrafter"/>
</dbReference>
<feature type="region of interest" description="Disordered" evidence="1">
    <location>
        <begin position="1"/>
        <end position="30"/>
    </location>
</feature>
<evidence type="ECO:0000256" key="1">
    <source>
        <dbReference type="SAM" id="MobiDB-lite"/>
    </source>
</evidence>